<gene>
    <name evidence="5" type="ORF">GH266_22950</name>
</gene>
<protein>
    <recommendedName>
        <fullName evidence="7">3-oxoacyl-[acyl-carrier-protein] synthase-3</fullName>
    </recommendedName>
</protein>
<dbReference type="Pfam" id="PF08541">
    <property type="entry name" value="ACP_syn_III_C"/>
    <property type="match status" value="1"/>
</dbReference>
<dbReference type="InterPro" id="IPR013747">
    <property type="entry name" value="ACP_syn_III_C"/>
</dbReference>
<keyword evidence="2" id="KW-0012">Acyltransferase</keyword>
<keyword evidence="1" id="KW-0808">Transferase</keyword>
<dbReference type="PANTHER" id="PTHR34069:SF2">
    <property type="entry name" value="BETA-KETOACYL-[ACYL-CARRIER-PROTEIN] SYNTHASE III"/>
    <property type="match status" value="1"/>
</dbReference>
<evidence type="ECO:0000313" key="5">
    <source>
        <dbReference type="EMBL" id="QGZ37106.1"/>
    </source>
</evidence>
<feature type="domain" description="Beta-ketoacyl-[acyl-carrier-protein] synthase III C-terminal" evidence="3">
    <location>
        <begin position="246"/>
        <end position="334"/>
    </location>
</feature>
<proteinExistence type="predicted"/>
<dbReference type="EMBL" id="CP046908">
    <property type="protein sequence ID" value="QGZ37106.1"/>
    <property type="molecule type" value="Genomic_DNA"/>
</dbReference>
<evidence type="ECO:0000259" key="3">
    <source>
        <dbReference type="Pfam" id="PF08541"/>
    </source>
</evidence>
<evidence type="ECO:0000256" key="1">
    <source>
        <dbReference type="ARBA" id="ARBA00022679"/>
    </source>
</evidence>
<evidence type="ECO:0000259" key="4">
    <source>
        <dbReference type="Pfam" id="PF08545"/>
    </source>
</evidence>
<dbReference type="KEGG" id="siw:GH266_22950"/>
<reference evidence="5 6" key="1">
    <citation type="submission" date="2019-12" db="EMBL/GenBank/DDBJ databases">
        <title>The genome of Stappia indica PHM037.</title>
        <authorList>
            <person name="Kacar D."/>
            <person name="Galan B."/>
            <person name="Canedo L."/>
            <person name="Rodriguez P."/>
            <person name="de la Calle F."/>
            <person name="Garcia J.L."/>
        </authorList>
    </citation>
    <scope>NUCLEOTIDE SEQUENCE [LARGE SCALE GENOMIC DNA]</scope>
    <source>
        <strain evidence="5 6">PHM037</strain>
    </source>
</reference>
<dbReference type="AlphaFoldDB" id="A0A857CDK2"/>
<dbReference type="OrthoDB" id="9786707at2"/>
<feature type="domain" description="Beta-ketoacyl-[acyl-carrier-protein] synthase III N-terminal" evidence="4">
    <location>
        <begin position="128"/>
        <end position="198"/>
    </location>
</feature>
<dbReference type="PANTHER" id="PTHR34069">
    <property type="entry name" value="3-OXOACYL-[ACYL-CARRIER-PROTEIN] SYNTHASE 3"/>
    <property type="match status" value="1"/>
</dbReference>
<organism evidence="5 6">
    <name type="scientific">Stappia indica</name>
    <dbReference type="NCBI Taxonomy" id="538381"/>
    <lineage>
        <taxon>Bacteria</taxon>
        <taxon>Pseudomonadati</taxon>
        <taxon>Pseudomonadota</taxon>
        <taxon>Alphaproteobacteria</taxon>
        <taxon>Hyphomicrobiales</taxon>
        <taxon>Stappiaceae</taxon>
        <taxon>Stappia</taxon>
    </lineage>
</organism>
<sequence length="334" mass="35068">MTRESVTEPVGLLAAAHYLPERTSPLDEIIARETGPVDVTAAGRLGIDSVHVFEGESPTDMAVAVSRKVLETAGLTPLDLDAIIDFSMMPQRYVEPAWSMSNELQAELGAKRAFTLGYSGGHSSNLHAAIKFARALILANDDVHRVLLVASDQAISGNRVIAGKDAPLTVLGDGASAVIVARGAGRARILGTAMRSNGALHDVLNIPGGGMKHPTRLDLYRLTLDAAKHARADRTSELKGLVDKLLARHGLSAGDISRTITANISASDAQAVGDSLGAGERLVPAGFAARGHLHASDLVLNMLELEEEAPPAGTHVLLATHGHGFLYGATLLQY</sequence>
<accession>A0A857CDK2</accession>
<dbReference type="GO" id="GO:0044550">
    <property type="term" value="P:secondary metabolite biosynthetic process"/>
    <property type="evidence" value="ECO:0007669"/>
    <property type="project" value="TreeGrafter"/>
</dbReference>
<name>A0A857CDK2_9HYPH</name>
<dbReference type="InterPro" id="IPR013751">
    <property type="entry name" value="ACP_syn_III_N"/>
</dbReference>
<dbReference type="GO" id="GO:0004315">
    <property type="term" value="F:3-oxoacyl-[acyl-carrier-protein] synthase activity"/>
    <property type="evidence" value="ECO:0007669"/>
    <property type="project" value="InterPro"/>
</dbReference>
<dbReference type="Pfam" id="PF08545">
    <property type="entry name" value="ACP_syn_III"/>
    <property type="match status" value="1"/>
</dbReference>
<dbReference type="GO" id="GO:0006633">
    <property type="term" value="P:fatty acid biosynthetic process"/>
    <property type="evidence" value="ECO:0007669"/>
    <property type="project" value="InterPro"/>
</dbReference>
<dbReference type="RefSeq" id="WP_158195924.1">
    <property type="nucleotide sequence ID" value="NZ_CP046908.1"/>
</dbReference>
<evidence type="ECO:0008006" key="7">
    <source>
        <dbReference type="Google" id="ProtNLM"/>
    </source>
</evidence>
<evidence type="ECO:0000256" key="2">
    <source>
        <dbReference type="ARBA" id="ARBA00023315"/>
    </source>
</evidence>
<dbReference type="Proteomes" id="UP000435648">
    <property type="component" value="Chromosome"/>
</dbReference>
<dbReference type="Gene3D" id="3.40.47.10">
    <property type="match status" value="2"/>
</dbReference>
<dbReference type="InterPro" id="IPR016039">
    <property type="entry name" value="Thiolase-like"/>
</dbReference>
<evidence type="ECO:0000313" key="6">
    <source>
        <dbReference type="Proteomes" id="UP000435648"/>
    </source>
</evidence>
<dbReference type="SUPFAM" id="SSF53901">
    <property type="entry name" value="Thiolase-like"/>
    <property type="match status" value="1"/>
</dbReference>